<keyword evidence="3" id="KW-1185">Reference proteome</keyword>
<keyword evidence="1" id="KW-0812">Transmembrane</keyword>
<evidence type="ECO:0000313" key="2">
    <source>
        <dbReference type="EMBL" id="KRX06291.1"/>
    </source>
</evidence>
<dbReference type="Proteomes" id="UP000054937">
    <property type="component" value="Unassembled WGS sequence"/>
</dbReference>
<feature type="transmembrane region" description="Helical" evidence="1">
    <location>
        <begin position="112"/>
        <end position="131"/>
    </location>
</feature>
<keyword evidence="2" id="KW-0575">Peroxidase</keyword>
<keyword evidence="1" id="KW-0472">Membrane</keyword>
<evidence type="ECO:0000256" key="1">
    <source>
        <dbReference type="SAM" id="Phobius"/>
    </source>
</evidence>
<keyword evidence="1" id="KW-1133">Transmembrane helix</keyword>
<feature type="transmembrane region" description="Helical" evidence="1">
    <location>
        <begin position="41"/>
        <end position="65"/>
    </location>
</feature>
<accession>A0A0V0QV53</accession>
<gene>
    <name evidence="2" type="ORF">PPERSA_06262</name>
</gene>
<reference evidence="2 3" key="1">
    <citation type="journal article" date="2015" name="Sci. Rep.">
        <title>Genome of the facultative scuticociliatosis pathogen Pseudocohnilembus persalinus provides insight into its virulence through horizontal gene transfer.</title>
        <authorList>
            <person name="Xiong J."/>
            <person name="Wang G."/>
            <person name="Cheng J."/>
            <person name="Tian M."/>
            <person name="Pan X."/>
            <person name="Warren A."/>
            <person name="Jiang C."/>
            <person name="Yuan D."/>
            <person name="Miao W."/>
        </authorList>
    </citation>
    <scope>NUCLEOTIDE SEQUENCE [LARGE SCALE GENOMIC DNA]</scope>
    <source>
        <strain evidence="2">36N120E</strain>
    </source>
</reference>
<dbReference type="InParanoid" id="A0A0V0QV53"/>
<dbReference type="OrthoDB" id="302705at2759"/>
<dbReference type="InterPro" id="IPR036938">
    <property type="entry name" value="PAP2/HPO_sf"/>
</dbReference>
<evidence type="ECO:0000313" key="3">
    <source>
        <dbReference type="Proteomes" id="UP000054937"/>
    </source>
</evidence>
<dbReference type="SUPFAM" id="SSF48317">
    <property type="entry name" value="Acid phosphatase/Vanadium-dependent haloperoxidase"/>
    <property type="match status" value="1"/>
</dbReference>
<name>A0A0V0QV53_PSEPJ</name>
<dbReference type="EMBL" id="LDAU01000097">
    <property type="protein sequence ID" value="KRX06291.1"/>
    <property type="molecule type" value="Genomic_DNA"/>
</dbReference>
<keyword evidence="2" id="KW-0560">Oxidoreductase</keyword>
<protein>
    <submittedName>
        <fullName evidence="2">Phosphatidic acid phosphatase type 2/haloperoxidase</fullName>
    </submittedName>
</protein>
<sequence>MIEQTQTLQCLKCSQFLLQIYACPKNPIFDQNTLAENIYELLMVSSSVIFGYPFGAICVLMIIYYRSIRRWLIGFVCLFQQVAFEYLKVVFQQQRPAMACKAKVSNYGMPSGHCTFIFALLTWYVLELILLDKNCTFRQIFEKQYKKTNVY</sequence>
<proteinExistence type="predicted"/>
<comment type="caution">
    <text evidence="2">The sequence shown here is derived from an EMBL/GenBank/DDBJ whole genome shotgun (WGS) entry which is preliminary data.</text>
</comment>
<dbReference type="GO" id="GO:0004601">
    <property type="term" value="F:peroxidase activity"/>
    <property type="evidence" value="ECO:0007669"/>
    <property type="project" value="UniProtKB-KW"/>
</dbReference>
<organism evidence="2 3">
    <name type="scientific">Pseudocohnilembus persalinus</name>
    <name type="common">Ciliate</name>
    <dbReference type="NCBI Taxonomy" id="266149"/>
    <lineage>
        <taxon>Eukaryota</taxon>
        <taxon>Sar</taxon>
        <taxon>Alveolata</taxon>
        <taxon>Ciliophora</taxon>
        <taxon>Intramacronucleata</taxon>
        <taxon>Oligohymenophorea</taxon>
        <taxon>Scuticociliatia</taxon>
        <taxon>Philasterida</taxon>
        <taxon>Pseudocohnilembidae</taxon>
        <taxon>Pseudocohnilembus</taxon>
    </lineage>
</organism>
<dbReference type="AlphaFoldDB" id="A0A0V0QV53"/>
<feature type="transmembrane region" description="Helical" evidence="1">
    <location>
        <begin position="71"/>
        <end position="91"/>
    </location>
</feature>